<dbReference type="PANTHER" id="PTHR46525:SF2">
    <property type="entry name" value="EMB|CAB72159.1"/>
    <property type="match status" value="1"/>
</dbReference>
<comment type="similarity">
    <text evidence="1">Belongs to the senescence regulator S40 family.</text>
</comment>
<name>A0A7J6WIN0_THATH</name>
<keyword evidence="4" id="KW-1185">Reference proteome</keyword>
<comment type="caution">
    <text evidence="3">The sequence shown here is derived from an EMBL/GenBank/DDBJ whole genome shotgun (WGS) entry which is preliminary data.</text>
</comment>
<dbReference type="OrthoDB" id="1917735at2759"/>
<dbReference type="Proteomes" id="UP000554482">
    <property type="component" value="Unassembled WGS sequence"/>
</dbReference>
<evidence type="ECO:0000256" key="2">
    <source>
        <dbReference type="SAM" id="MobiDB-lite"/>
    </source>
</evidence>
<feature type="compositionally biased region" description="Basic and acidic residues" evidence="2">
    <location>
        <begin position="93"/>
        <end position="108"/>
    </location>
</feature>
<reference evidence="3 4" key="1">
    <citation type="submission" date="2020-06" db="EMBL/GenBank/DDBJ databases">
        <title>Transcriptomic and genomic resources for Thalictrum thalictroides and T. hernandezii: Facilitating candidate gene discovery in an emerging model plant lineage.</title>
        <authorList>
            <person name="Arias T."/>
            <person name="Riano-Pachon D.M."/>
            <person name="Di Stilio V.S."/>
        </authorList>
    </citation>
    <scope>NUCLEOTIDE SEQUENCE [LARGE SCALE GENOMIC DNA]</scope>
    <source>
        <strain evidence="4">cv. WT478/WT964</strain>
        <tissue evidence="3">Leaves</tissue>
    </source>
</reference>
<evidence type="ECO:0000313" key="3">
    <source>
        <dbReference type="EMBL" id="KAF5196747.1"/>
    </source>
</evidence>
<dbReference type="InterPro" id="IPR007608">
    <property type="entry name" value="Senescence_reg_S40"/>
</dbReference>
<dbReference type="Pfam" id="PF04520">
    <property type="entry name" value="Senescence_reg"/>
    <property type="match status" value="1"/>
</dbReference>
<evidence type="ECO:0008006" key="5">
    <source>
        <dbReference type="Google" id="ProtNLM"/>
    </source>
</evidence>
<dbReference type="GO" id="GO:0010150">
    <property type="term" value="P:leaf senescence"/>
    <property type="evidence" value="ECO:0007669"/>
    <property type="project" value="UniProtKB-ARBA"/>
</dbReference>
<dbReference type="PANTHER" id="PTHR46525">
    <property type="entry name" value="EMB|CAB72159.1"/>
    <property type="match status" value="1"/>
</dbReference>
<protein>
    <recommendedName>
        <fullName evidence="5">Senescence regulator</fullName>
    </recommendedName>
</protein>
<evidence type="ECO:0000256" key="1">
    <source>
        <dbReference type="ARBA" id="ARBA00034773"/>
    </source>
</evidence>
<sequence>MASGNNYFSRQSYSHRFLSTERDNSITSEPLFEFDEADVWNSNNSVISSPELKKSVIPTSRIGKKKSIKKMDHHQLDGGTAKSLPMNVPDWSKILKEEYKGNGRRNMDQDEDGDDDDDDYNGKVGKIPPHEYLMARQMGKTQAASFSVHEGRGRTLKGRDLSRVRNAIWEKTGFED</sequence>
<evidence type="ECO:0000313" key="4">
    <source>
        <dbReference type="Proteomes" id="UP000554482"/>
    </source>
</evidence>
<feature type="region of interest" description="Disordered" evidence="2">
    <location>
        <begin position="63"/>
        <end position="127"/>
    </location>
</feature>
<dbReference type="EMBL" id="JABWDY010015573">
    <property type="protein sequence ID" value="KAF5196747.1"/>
    <property type="molecule type" value="Genomic_DNA"/>
</dbReference>
<accession>A0A7J6WIN0</accession>
<proteinExistence type="inferred from homology"/>
<gene>
    <name evidence="3" type="ORF">FRX31_013666</name>
</gene>
<feature type="compositionally biased region" description="Acidic residues" evidence="2">
    <location>
        <begin position="109"/>
        <end position="119"/>
    </location>
</feature>
<organism evidence="3 4">
    <name type="scientific">Thalictrum thalictroides</name>
    <name type="common">Rue-anemone</name>
    <name type="synonym">Anemone thalictroides</name>
    <dbReference type="NCBI Taxonomy" id="46969"/>
    <lineage>
        <taxon>Eukaryota</taxon>
        <taxon>Viridiplantae</taxon>
        <taxon>Streptophyta</taxon>
        <taxon>Embryophyta</taxon>
        <taxon>Tracheophyta</taxon>
        <taxon>Spermatophyta</taxon>
        <taxon>Magnoliopsida</taxon>
        <taxon>Ranunculales</taxon>
        <taxon>Ranunculaceae</taxon>
        <taxon>Thalictroideae</taxon>
        <taxon>Thalictrum</taxon>
    </lineage>
</organism>
<dbReference type="AlphaFoldDB" id="A0A7J6WIN0"/>